<organism evidence="2 3">
    <name type="scientific">Hoylesella nanceiensis</name>
    <dbReference type="NCBI Taxonomy" id="425941"/>
    <lineage>
        <taxon>Bacteria</taxon>
        <taxon>Pseudomonadati</taxon>
        <taxon>Bacteroidota</taxon>
        <taxon>Bacteroidia</taxon>
        <taxon>Bacteroidales</taxon>
        <taxon>Prevotellaceae</taxon>
        <taxon>Hoylesella</taxon>
    </lineage>
</organism>
<feature type="domain" description="ABC transporter" evidence="1">
    <location>
        <begin position="21"/>
        <end position="159"/>
    </location>
</feature>
<evidence type="ECO:0000313" key="2">
    <source>
        <dbReference type="EMBL" id="MBW4768898.1"/>
    </source>
</evidence>
<comment type="caution">
    <text evidence="2">The sequence shown here is derived from an EMBL/GenBank/DDBJ whole genome shotgun (WGS) entry which is preliminary data.</text>
</comment>
<proteinExistence type="predicted"/>
<name>A0ABS6YBF3_9BACT</name>
<dbReference type="Pfam" id="PF00005">
    <property type="entry name" value="ABC_tran"/>
    <property type="match status" value="1"/>
</dbReference>
<sequence>MKLELKDIPFETIGSASSYSLSFTVEGQELVSIYTTNASEMGCLFDYILGFKPYKSGYISIDGAVVDTQSAAYFRQSMAFVPTHFCEYKESVVDLFHLHLKANDNKEAHCKEQLKQLLKEIGIDKEILKQKYCSLTPFEQQAILLCFSIVSPKDLVLIDHLWCDEENEEHTIVQYLLNKIREQGSGILAVTSSEILANSGTKRINV</sequence>
<keyword evidence="3" id="KW-1185">Reference proteome</keyword>
<evidence type="ECO:0000313" key="3">
    <source>
        <dbReference type="Proteomes" id="UP000788426"/>
    </source>
</evidence>
<evidence type="ECO:0000259" key="1">
    <source>
        <dbReference type="Pfam" id="PF00005"/>
    </source>
</evidence>
<dbReference type="RefSeq" id="WP_219480107.1">
    <property type="nucleotide sequence ID" value="NZ_JABZTJ010000021.1"/>
</dbReference>
<protein>
    <recommendedName>
        <fullName evidence="1">ABC transporter domain-containing protein</fullName>
    </recommendedName>
</protein>
<gene>
    <name evidence="2" type="ORF">KZO38_03890</name>
</gene>
<dbReference type="InterPro" id="IPR003439">
    <property type="entry name" value="ABC_transporter-like_ATP-bd"/>
</dbReference>
<reference evidence="2 3" key="1">
    <citation type="submission" date="2021-07" db="EMBL/GenBank/DDBJ databases">
        <title>Genomic diversity and antimicrobial resistance of Prevotella spp. isolated from chronic lung disease airways.</title>
        <authorList>
            <person name="Webb K.A."/>
            <person name="Olagoke O.S."/>
            <person name="Baird T."/>
            <person name="Neill J."/>
            <person name="Pham A."/>
            <person name="Wells T.J."/>
            <person name="Ramsay K.A."/>
            <person name="Bell S.C."/>
            <person name="Sarovich D.S."/>
            <person name="Price E.P."/>
        </authorList>
    </citation>
    <scope>NUCLEOTIDE SEQUENCE [LARGE SCALE GENOMIC DNA]</scope>
    <source>
        <strain evidence="2 3">SCHI0011.S.12</strain>
    </source>
</reference>
<dbReference type="Proteomes" id="UP000788426">
    <property type="component" value="Unassembled WGS sequence"/>
</dbReference>
<dbReference type="EMBL" id="JAHXCT010000002">
    <property type="protein sequence ID" value="MBW4768898.1"/>
    <property type="molecule type" value="Genomic_DNA"/>
</dbReference>
<accession>A0ABS6YBF3</accession>